<keyword evidence="7" id="KW-1133">Transmembrane helix</keyword>
<dbReference type="Gene3D" id="3.90.660.10">
    <property type="match status" value="1"/>
</dbReference>
<evidence type="ECO:0000256" key="4">
    <source>
        <dbReference type="ARBA" id="ARBA00017871"/>
    </source>
</evidence>
<feature type="domain" description="Amine oxidase" evidence="8">
    <location>
        <begin position="62"/>
        <end position="518"/>
    </location>
</feature>
<reference evidence="9" key="1">
    <citation type="submission" date="2021-04" db="EMBL/GenBank/DDBJ databases">
        <title>Draft genome assembly of strain Phenylobacterium sp. 20VBR1 using MiniION and Illumina platforms.</title>
        <authorList>
            <person name="Thomas F.A."/>
            <person name="Krishnan K.P."/>
            <person name="Sinha R.K."/>
        </authorList>
    </citation>
    <scope>NUCLEOTIDE SEQUENCE</scope>
    <source>
        <strain evidence="9">20VBR1</strain>
    </source>
</reference>
<comment type="similarity">
    <text evidence="2">Belongs to the tryptophan 2-monooxygenase family.</text>
</comment>
<sequence length="529" mass="57662">MEEAGKTTRRQLLSTIGMLGGSALMYNMMTTLGYAAESHFKGPPNLSGARKGASVIVLGAGLAGMLAAYELTKAGYKVTVLEYQDRAGGRNWSLYGGDTLTEMGGATQKVGFAEGNFLNPGPWRIPHHHRTLLHYCKAFNVELQPFIQFNHNAYVHNTDAFGGKPQRFKALAADFEGNVAELLSKAIDQKGLDASVTAEDAARLKEALREWGMLDKDMKYAKNLLSSEHRGFDRSPGGGVGGAPSPSEVFALKDVLDSKIWKNMSFFMNEEFQTTMFQPVGGMGMIGKAFAREVQPLITYNAKVTKIDQGKKGVAVTYTDTGTGKVTEAKADWCVCTIPLTVLSQIENNMSEKMNAAIAAVPYSNSVKIGLEMKRRFWEEDAAIYGGHSFTNQEISLISYPNNNFFKDGPAVLLGAFASGMGGYHLAGMTPEERIEAALAQGSVFHPESYRKEFSNGASVAWNRVPWILGCCARWTEETRAAHYQDLVALDGRVVLAGEHASYVGCWMEGALLSSLDAITRLHKRALEA</sequence>
<keyword evidence="7" id="KW-0812">Transmembrane</keyword>
<dbReference type="AlphaFoldDB" id="A0A941D0V3"/>
<dbReference type="PANTHER" id="PTHR10742:SF410">
    <property type="entry name" value="LYSINE-SPECIFIC HISTONE DEMETHYLASE 2"/>
    <property type="match status" value="1"/>
</dbReference>
<dbReference type="InterPro" id="IPR002937">
    <property type="entry name" value="Amino_oxidase"/>
</dbReference>
<dbReference type="EC" id="1.13.12.3" evidence="3"/>
<comment type="caution">
    <text evidence="9">The sequence shown here is derived from an EMBL/GenBank/DDBJ whole genome shotgun (WGS) entry which is preliminary data.</text>
</comment>
<evidence type="ECO:0000256" key="6">
    <source>
        <dbReference type="ARBA" id="ARBA00047321"/>
    </source>
</evidence>
<dbReference type="GO" id="GO:0009851">
    <property type="term" value="P:auxin biosynthetic process"/>
    <property type="evidence" value="ECO:0007669"/>
    <property type="project" value="UniProtKB-KW"/>
</dbReference>
<evidence type="ECO:0000256" key="2">
    <source>
        <dbReference type="ARBA" id="ARBA00005833"/>
    </source>
</evidence>
<dbReference type="Gene3D" id="3.50.50.60">
    <property type="entry name" value="FAD/NAD(P)-binding domain"/>
    <property type="match status" value="1"/>
</dbReference>
<evidence type="ECO:0000256" key="7">
    <source>
        <dbReference type="SAM" id="Phobius"/>
    </source>
</evidence>
<feature type="transmembrane region" description="Helical" evidence="7">
    <location>
        <begin position="12"/>
        <end position="32"/>
    </location>
</feature>
<comment type="pathway">
    <text evidence="1">Plant hormone metabolism; auxin biosynthesis.</text>
</comment>
<dbReference type="RefSeq" id="WP_215338163.1">
    <property type="nucleotide sequence ID" value="NZ_JAGSGD010000001.1"/>
</dbReference>
<organism evidence="9 10">
    <name type="scientific">Phenylobacterium glaciei</name>
    <dbReference type="NCBI Taxonomy" id="2803784"/>
    <lineage>
        <taxon>Bacteria</taxon>
        <taxon>Pseudomonadati</taxon>
        <taxon>Pseudomonadota</taxon>
        <taxon>Alphaproteobacteria</taxon>
        <taxon>Caulobacterales</taxon>
        <taxon>Caulobacteraceae</taxon>
        <taxon>Phenylobacterium</taxon>
    </lineage>
</organism>
<keyword evidence="5" id="KW-0073">Auxin biosynthesis</keyword>
<dbReference type="GO" id="GO:0050361">
    <property type="term" value="F:tryptophan 2-monooxygenase activity"/>
    <property type="evidence" value="ECO:0007669"/>
    <property type="project" value="UniProtKB-EC"/>
</dbReference>
<evidence type="ECO:0000256" key="3">
    <source>
        <dbReference type="ARBA" id="ARBA00012535"/>
    </source>
</evidence>
<dbReference type="Pfam" id="PF01593">
    <property type="entry name" value="Amino_oxidase"/>
    <property type="match status" value="1"/>
</dbReference>
<evidence type="ECO:0000313" key="9">
    <source>
        <dbReference type="EMBL" id="MBR7618278.1"/>
    </source>
</evidence>
<evidence type="ECO:0000256" key="5">
    <source>
        <dbReference type="ARBA" id="ARBA00023070"/>
    </source>
</evidence>
<dbReference type="Proteomes" id="UP000622580">
    <property type="component" value="Unassembled WGS sequence"/>
</dbReference>
<evidence type="ECO:0000313" key="10">
    <source>
        <dbReference type="Proteomes" id="UP000622580"/>
    </source>
</evidence>
<dbReference type="PANTHER" id="PTHR10742">
    <property type="entry name" value="FLAVIN MONOAMINE OXIDASE"/>
    <property type="match status" value="1"/>
</dbReference>
<keyword evidence="7" id="KW-0472">Membrane</keyword>
<keyword evidence="10" id="KW-1185">Reference proteome</keyword>
<protein>
    <recommendedName>
        <fullName evidence="4">Tryptophan 2-monooxygenase</fullName>
        <ecNumber evidence="3">1.13.12.3</ecNumber>
    </recommendedName>
</protein>
<evidence type="ECO:0000259" key="8">
    <source>
        <dbReference type="Pfam" id="PF01593"/>
    </source>
</evidence>
<dbReference type="InterPro" id="IPR050281">
    <property type="entry name" value="Flavin_monoamine_oxidase"/>
</dbReference>
<gene>
    <name evidence="9" type="ORF">JKL49_02660</name>
</gene>
<dbReference type="SUPFAM" id="SSF51905">
    <property type="entry name" value="FAD/NAD(P)-binding domain"/>
    <property type="match status" value="1"/>
</dbReference>
<dbReference type="InterPro" id="IPR036188">
    <property type="entry name" value="FAD/NAD-bd_sf"/>
</dbReference>
<comment type="catalytic activity">
    <reaction evidence="6">
        <text>L-tryptophan + O2 = indole-3-acetamide + CO2 + H2O</text>
        <dbReference type="Rhea" id="RHEA:16165"/>
        <dbReference type="ChEBI" id="CHEBI:15377"/>
        <dbReference type="ChEBI" id="CHEBI:15379"/>
        <dbReference type="ChEBI" id="CHEBI:16031"/>
        <dbReference type="ChEBI" id="CHEBI:16526"/>
        <dbReference type="ChEBI" id="CHEBI:57912"/>
        <dbReference type="EC" id="1.13.12.3"/>
    </reaction>
</comment>
<dbReference type="SUPFAM" id="SSF54373">
    <property type="entry name" value="FAD-linked reductases, C-terminal domain"/>
    <property type="match status" value="1"/>
</dbReference>
<name>A0A941D0V3_9CAUL</name>
<evidence type="ECO:0000256" key="1">
    <source>
        <dbReference type="ARBA" id="ARBA00004814"/>
    </source>
</evidence>
<dbReference type="Gene3D" id="1.20.1440.240">
    <property type="match status" value="1"/>
</dbReference>
<dbReference type="EMBL" id="JAGSGD010000001">
    <property type="protein sequence ID" value="MBR7618278.1"/>
    <property type="molecule type" value="Genomic_DNA"/>
</dbReference>
<proteinExistence type="inferred from homology"/>
<accession>A0A941D0V3</accession>